<dbReference type="InterPro" id="IPR018791">
    <property type="entry name" value="UV_resistance/autophagy_Atg14"/>
</dbReference>
<dbReference type="PANTHER" id="PTHR15157:SF13">
    <property type="entry name" value="AUTOPHAGY-RELATED PROTEIN 14"/>
    <property type="match status" value="1"/>
</dbReference>
<evidence type="ECO:0000313" key="6">
    <source>
        <dbReference type="EMBL" id="KAF2836469.1"/>
    </source>
</evidence>
<dbReference type="Pfam" id="PF10186">
    <property type="entry name" value="ATG14"/>
    <property type="match status" value="1"/>
</dbReference>
<comment type="caution">
    <text evidence="6">The sequence shown here is derived from an EMBL/GenBank/DDBJ whole genome shotgun (WGS) entry which is preliminary data.</text>
</comment>
<dbReference type="OrthoDB" id="16772at2759"/>
<evidence type="ECO:0000313" key="7">
    <source>
        <dbReference type="Proteomes" id="UP000799429"/>
    </source>
</evidence>
<feature type="coiled-coil region" evidence="4">
    <location>
        <begin position="80"/>
        <end position="121"/>
    </location>
</feature>
<feature type="region of interest" description="Disordered" evidence="5">
    <location>
        <begin position="268"/>
        <end position="295"/>
    </location>
</feature>
<dbReference type="GO" id="GO:0000149">
    <property type="term" value="F:SNARE binding"/>
    <property type="evidence" value="ECO:0007669"/>
    <property type="project" value="TreeGrafter"/>
</dbReference>
<dbReference type="EMBL" id="MU006103">
    <property type="protein sequence ID" value="KAF2836469.1"/>
    <property type="molecule type" value="Genomic_DNA"/>
</dbReference>
<feature type="compositionally biased region" description="Low complexity" evidence="5">
    <location>
        <begin position="475"/>
        <end position="489"/>
    </location>
</feature>
<feature type="compositionally biased region" description="Polar residues" evidence="5">
    <location>
        <begin position="272"/>
        <end position="286"/>
    </location>
</feature>
<feature type="region of interest" description="Disordered" evidence="5">
    <location>
        <begin position="450"/>
        <end position="519"/>
    </location>
</feature>
<evidence type="ECO:0000256" key="2">
    <source>
        <dbReference type="ARBA" id="ARBA00013807"/>
    </source>
</evidence>
<comment type="similarity">
    <text evidence="1">Belongs to the ATG14 family.</text>
</comment>
<accession>A0A9P4S5E9</accession>
<organism evidence="6 7">
    <name type="scientific">Patellaria atrata CBS 101060</name>
    <dbReference type="NCBI Taxonomy" id="1346257"/>
    <lineage>
        <taxon>Eukaryota</taxon>
        <taxon>Fungi</taxon>
        <taxon>Dikarya</taxon>
        <taxon>Ascomycota</taxon>
        <taxon>Pezizomycotina</taxon>
        <taxon>Dothideomycetes</taxon>
        <taxon>Dothideomycetes incertae sedis</taxon>
        <taxon>Patellariales</taxon>
        <taxon>Patellariaceae</taxon>
        <taxon>Patellaria</taxon>
    </lineage>
</organism>
<evidence type="ECO:0000256" key="4">
    <source>
        <dbReference type="SAM" id="Coils"/>
    </source>
</evidence>
<sequence>MQCDICERAPVPKLQFHCPTCVRTALYPVRIALATTLIDKEKVGQHVEALVNNTDAPTNRSITLSGALFDLHESAKTADLERVRAEITEVEERVRLITEQAELLKRQVEASKKEIAAKKAAAAQRRSDAESAKHEVESRRANELNKLSKTTKHSGYRWDSQHGDTVHARMFLCREAASLAGLKQRKRRVKDGSVRDEYIIGGVPIVDLRHLNSAPYTEITASLTHVAHLLVRVAHYLAVRLPSEIVLPHKDYPLPTIFTPGSSYSARDVSFPGSTPTQTSNNSPEASRTLDQRPMPRPRTLFLDRILHQLFKEDPSAYSLFVEGATLLAWNIAWLCRSQGMHSDFDRADNICSMGKNLWRLLVEKRQAPPLRRDPSSRENIEPSKDPRVVAALGHFSHGTSHSFLGSYEGVEYMRIGKIQTPTKVIDRVKATLLTEMQGAEWEVLDEKEWGEENEGVNEEPILVGAKRRVSEQKSGPTSGSPVPSSVPEGSDRESTVAGKGRGVNGWMKLKSRTSDVDS</sequence>
<dbReference type="PANTHER" id="PTHR15157">
    <property type="entry name" value="UV RADIATION RESISTANCE-ASSOCIATED GENE PROTEIN"/>
    <property type="match status" value="1"/>
</dbReference>
<evidence type="ECO:0000256" key="3">
    <source>
        <dbReference type="ARBA" id="ARBA00023054"/>
    </source>
</evidence>
<evidence type="ECO:0000256" key="5">
    <source>
        <dbReference type="SAM" id="MobiDB-lite"/>
    </source>
</evidence>
<keyword evidence="7" id="KW-1185">Reference proteome</keyword>
<keyword evidence="3 4" id="KW-0175">Coiled coil</keyword>
<name>A0A9P4S5E9_9PEZI</name>
<dbReference type="AlphaFoldDB" id="A0A9P4S5E9"/>
<dbReference type="GO" id="GO:0000323">
    <property type="term" value="C:lytic vacuole"/>
    <property type="evidence" value="ECO:0007669"/>
    <property type="project" value="TreeGrafter"/>
</dbReference>
<dbReference type="GO" id="GO:0005768">
    <property type="term" value="C:endosome"/>
    <property type="evidence" value="ECO:0007669"/>
    <property type="project" value="TreeGrafter"/>
</dbReference>
<evidence type="ECO:0000256" key="1">
    <source>
        <dbReference type="ARBA" id="ARBA00009574"/>
    </source>
</evidence>
<protein>
    <recommendedName>
        <fullName evidence="2">Autophagy-related protein 14</fullName>
    </recommendedName>
</protein>
<proteinExistence type="inferred from homology"/>
<dbReference type="GO" id="GO:0035493">
    <property type="term" value="P:SNARE complex assembly"/>
    <property type="evidence" value="ECO:0007669"/>
    <property type="project" value="TreeGrafter"/>
</dbReference>
<gene>
    <name evidence="6" type="ORF">M501DRAFT_939727</name>
</gene>
<reference evidence="6" key="1">
    <citation type="journal article" date="2020" name="Stud. Mycol.">
        <title>101 Dothideomycetes genomes: a test case for predicting lifestyles and emergence of pathogens.</title>
        <authorList>
            <person name="Haridas S."/>
            <person name="Albert R."/>
            <person name="Binder M."/>
            <person name="Bloem J."/>
            <person name="Labutti K."/>
            <person name="Salamov A."/>
            <person name="Andreopoulos B."/>
            <person name="Baker S."/>
            <person name="Barry K."/>
            <person name="Bills G."/>
            <person name="Bluhm B."/>
            <person name="Cannon C."/>
            <person name="Castanera R."/>
            <person name="Culley D."/>
            <person name="Daum C."/>
            <person name="Ezra D."/>
            <person name="Gonzalez J."/>
            <person name="Henrissat B."/>
            <person name="Kuo A."/>
            <person name="Liang C."/>
            <person name="Lipzen A."/>
            <person name="Lutzoni F."/>
            <person name="Magnuson J."/>
            <person name="Mondo S."/>
            <person name="Nolan M."/>
            <person name="Ohm R."/>
            <person name="Pangilinan J."/>
            <person name="Park H.-J."/>
            <person name="Ramirez L."/>
            <person name="Alfaro M."/>
            <person name="Sun H."/>
            <person name="Tritt A."/>
            <person name="Yoshinaga Y."/>
            <person name="Zwiers L.-H."/>
            <person name="Turgeon B."/>
            <person name="Goodwin S."/>
            <person name="Spatafora J."/>
            <person name="Crous P."/>
            <person name="Grigoriev I."/>
        </authorList>
    </citation>
    <scope>NUCLEOTIDE SEQUENCE</scope>
    <source>
        <strain evidence="6">CBS 101060</strain>
    </source>
</reference>
<dbReference type="GO" id="GO:0032991">
    <property type="term" value="C:protein-containing complex"/>
    <property type="evidence" value="ECO:0007669"/>
    <property type="project" value="UniProtKB-ARBA"/>
</dbReference>
<dbReference type="Proteomes" id="UP000799429">
    <property type="component" value="Unassembled WGS sequence"/>
</dbReference>